<comment type="caution">
    <text evidence="1">The sequence shown here is derived from an EMBL/GenBank/DDBJ whole genome shotgun (WGS) entry which is preliminary data.</text>
</comment>
<reference evidence="1 2" key="1">
    <citation type="submission" date="2020-07" db="EMBL/GenBank/DDBJ databases">
        <title>Comparative genomics of pyrophilous fungi reveals a link between fire events and developmental genes.</title>
        <authorList>
            <consortium name="DOE Joint Genome Institute"/>
            <person name="Steindorff A.S."/>
            <person name="Carver A."/>
            <person name="Calhoun S."/>
            <person name="Stillman K."/>
            <person name="Liu H."/>
            <person name="Lipzen A."/>
            <person name="Pangilinan J."/>
            <person name="Labutti K."/>
            <person name="Bruns T.D."/>
            <person name="Grigoriev I.V."/>
        </authorList>
    </citation>
    <scope>NUCLEOTIDE SEQUENCE [LARGE SCALE GENOMIC DNA]</scope>
    <source>
        <strain evidence="1 2">CBS 144469</strain>
    </source>
</reference>
<evidence type="ECO:0008006" key="3">
    <source>
        <dbReference type="Google" id="ProtNLM"/>
    </source>
</evidence>
<protein>
    <recommendedName>
        <fullName evidence="3">F-box domain-containing protein</fullName>
    </recommendedName>
</protein>
<gene>
    <name evidence="1" type="ORF">DFP72DRAFT_1135527</name>
</gene>
<evidence type="ECO:0000313" key="2">
    <source>
        <dbReference type="Proteomes" id="UP000521943"/>
    </source>
</evidence>
<accession>A0A8H6HTQ4</accession>
<keyword evidence="2" id="KW-1185">Reference proteome</keyword>
<dbReference type="AlphaFoldDB" id="A0A8H6HTQ4"/>
<proteinExistence type="predicted"/>
<dbReference type="EMBL" id="JACGCI010000048">
    <property type="protein sequence ID" value="KAF6751688.1"/>
    <property type="molecule type" value="Genomic_DNA"/>
</dbReference>
<dbReference type="InterPro" id="IPR032675">
    <property type="entry name" value="LRR_dom_sf"/>
</dbReference>
<dbReference type="OrthoDB" id="3209747at2759"/>
<sequence>MNKCLQAPEILQLICDQVPNETRQDRQRLLAIALSCRALLEPGLDRLWHTIRSFRPLMTNLHPNLLEKEIRGGGKQPPSLFEVMTSRCEITPPDLDRYLAYYAPRIREVDIAHLTTTFSPETWQNLQLATNWKAGALSPSAWKIVWRLTEHFQPKLSESILDQTFAYFALFLGPKDFRALRLQLRNPHTYRLTQECHNHSDDSELPFLDDFLQSNSWNNLEGLTIGRMPPNAIPHLSTLPCLSTLEIGSLRGPGPLYAHSEADLEMPPAHLSSMSSSAFRSLKSLKLSSGFLLYFQGFLQHLPPDNQVQTLKCILEATPESAARVYGLLFTISLHCNPQKLRKLVIRGGPNISYDEEDLDAQPTDGVNLLPLLRFTGLETLSLNILVGVNLNSDDIEAIVENFPQLVKLQVDTGAFDSRLPQINHTHVLQLLYKLPHLKKLGLRFDATGIPRDQSEEPALDNLVTNGQPSQLIKLWVGDSPICSPSNTAKFFEAHCPKLRMENVFSRPVELNTPETMPAVMYQRRWKAVANYIVYPQP</sequence>
<name>A0A8H6HTQ4_9AGAR</name>
<dbReference type="Proteomes" id="UP000521943">
    <property type="component" value="Unassembled WGS sequence"/>
</dbReference>
<evidence type="ECO:0000313" key="1">
    <source>
        <dbReference type="EMBL" id="KAF6751688.1"/>
    </source>
</evidence>
<dbReference type="Gene3D" id="3.80.10.10">
    <property type="entry name" value="Ribonuclease Inhibitor"/>
    <property type="match status" value="1"/>
</dbReference>
<organism evidence="1 2">
    <name type="scientific">Ephemerocybe angulata</name>
    <dbReference type="NCBI Taxonomy" id="980116"/>
    <lineage>
        <taxon>Eukaryota</taxon>
        <taxon>Fungi</taxon>
        <taxon>Dikarya</taxon>
        <taxon>Basidiomycota</taxon>
        <taxon>Agaricomycotina</taxon>
        <taxon>Agaricomycetes</taxon>
        <taxon>Agaricomycetidae</taxon>
        <taxon>Agaricales</taxon>
        <taxon>Agaricineae</taxon>
        <taxon>Psathyrellaceae</taxon>
        <taxon>Ephemerocybe</taxon>
    </lineage>
</organism>